<comment type="similarity">
    <text evidence="2">Belongs to the metallo-beta-lactamase superfamily.</text>
</comment>
<accession>A0ABY2E260</accession>
<evidence type="ECO:0000259" key="6">
    <source>
        <dbReference type="SMART" id="SM00849"/>
    </source>
</evidence>
<dbReference type="CDD" id="cd07729">
    <property type="entry name" value="AHL_lactonase_MBL-fold"/>
    <property type="match status" value="1"/>
</dbReference>
<evidence type="ECO:0000256" key="1">
    <source>
        <dbReference type="ARBA" id="ARBA00001947"/>
    </source>
</evidence>
<dbReference type="InterPro" id="IPR036866">
    <property type="entry name" value="RibonucZ/Hydroxyglut_hydro"/>
</dbReference>
<name>A0ABY2E260_9MICO</name>
<feature type="domain" description="Metallo-beta-lactamase" evidence="6">
    <location>
        <begin position="15"/>
        <end position="240"/>
    </location>
</feature>
<reference evidence="7 8" key="1">
    <citation type="submission" date="2019-03" db="EMBL/GenBank/DDBJ databases">
        <title>Genomic features of bacteria from cold environments.</title>
        <authorList>
            <person name="Shen L."/>
        </authorList>
    </citation>
    <scope>NUCLEOTIDE SEQUENCE [LARGE SCALE GENOMIC DNA]</scope>
    <source>
        <strain evidence="8">T3246-1</strain>
    </source>
</reference>
<dbReference type="InterPro" id="IPR051013">
    <property type="entry name" value="MBL_superfamily_lactonases"/>
</dbReference>
<dbReference type="SUPFAM" id="SSF56281">
    <property type="entry name" value="Metallo-hydrolase/oxidoreductase"/>
    <property type="match status" value="1"/>
</dbReference>
<comment type="caution">
    <text evidence="7">The sequence shown here is derived from an EMBL/GenBank/DDBJ whole genome shotgun (WGS) entry which is preliminary data.</text>
</comment>
<dbReference type="PANTHER" id="PTHR42978">
    <property type="entry name" value="QUORUM-QUENCHING LACTONASE YTNP-RELATED-RELATED"/>
    <property type="match status" value="1"/>
</dbReference>
<dbReference type="InterPro" id="IPR001279">
    <property type="entry name" value="Metallo-B-lactamas"/>
</dbReference>
<keyword evidence="8" id="KW-1185">Reference proteome</keyword>
<dbReference type="Pfam" id="PF00753">
    <property type="entry name" value="Lactamase_B"/>
    <property type="match status" value="1"/>
</dbReference>
<dbReference type="Proteomes" id="UP000504882">
    <property type="component" value="Unassembled WGS sequence"/>
</dbReference>
<gene>
    <name evidence="7" type="ORF">EXU48_14240</name>
</gene>
<evidence type="ECO:0000256" key="2">
    <source>
        <dbReference type="ARBA" id="ARBA00007749"/>
    </source>
</evidence>
<keyword evidence="3" id="KW-0479">Metal-binding</keyword>
<keyword evidence="4" id="KW-0378">Hydrolase</keyword>
<organism evidence="7 8">
    <name type="scientific">Occultella glacieicola</name>
    <dbReference type="NCBI Taxonomy" id="2518684"/>
    <lineage>
        <taxon>Bacteria</taxon>
        <taxon>Bacillati</taxon>
        <taxon>Actinomycetota</taxon>
        <taxon>Actinomycetes</taxon>
        <taxon>Micrococcales</taxon>
        <taxon>Ruaniaceae</taxon>
        <taxon>Occultella</taxon>
    </lineage>
</organism>
<sequence>MVSFLSDKSHFIRVPIFAFLVEHPEHGRILVDTGINHDQAHRHREYYDGPLLRAAFDEDEYELEQREHLVNRLAGLDLTPSDIDVVVLTHLHEDHLGGVRDLVGSRVFVSREQWRARNLGIFPYRRTPSLKGLGLQPELVGLDSGPFGSFAATQDLFGDGSVVLLPTPGHAPGHLSVLVRGPGWDLLCAGDTLYTVRHLAVDRLRPIMLGRRAQRLQLDSIARIRALMASMPDLVLAPGHDHTEYGTLLERTFQGSPDPAGLADLRAFMAATFDGRLDLLEPSRPRFRAEPGSVIGQVDFVDRPVAPTATTDGH</sequence>
<dbReference type="PANTHER" id="PTHR42978:SF2">
    <property type="entry name" value="102 KBASES UNSTABLE REGION: FROM 1 TO 119443"/>
    <property type="match status" value="1"/>
</dbReference>
<evidence type="ECO:0000256" key="3">
    <source>
        <dbReference type="ARBA" id="ARBA00022723"/>
    </source>
</evidence>
<proteinExistence type="inferred from homology"/>
<evidence type="ECO:0000256" key="4">
    <source>
        <dbReference type="ARBA" id="ARBA00022801"/>
    </source>
</evidence>
<comment type="cofactor">
    <cofactor evidence="1">
        <name>Zn(2+)</name>
        <dbReference type="ChEBI" id="CHEBI:29105"/>
    </cofactor>
</comment>
<dbReference type="SMART" id="SM00849">
    <property type="entry name" value="Lactamase_B"/>
    <property type="match status" value="1"/>
</dbReference>
<dbReference type="RefSeq" id="WP_133108314.1">
    <property type="nucleotide sequence ID" value="NZ_SMNA01000006.1"/>
</dbReference>
<evidence type="ECO:0000313" key="7">
    <source>
        <dbReference type="EMBL" id="TDE92684.1"/>
    </source>
</evidence>
<dbReference type="EMBL" id="SMNA01000006">
    <property type="protein sequence ID" value="TDE92684.1"/>
    <property type="molecule type" value="Genomic_DNA"/>
</dbReference>
<keyword evidence="5" id="KW-0862">Zinc</keyword>
<protein>
    <submittedName>
        <fullName evidence="7">N-acyl homoserine lactonase family protein</fullName>
    </submittedName>
</protein>
<evidence type="ECO:0000256" key="5">
    <source>
        <dbReference type="ARBA" id="ARBA00022833"/>
    </source>
</evidence>
<dbReference type="Gene3D" id="3.60.15.10">
    <property type="entry name" value="Ribonuclease Z/Hydroxyacylglutathione hydrolase-like"/>
    <property type="match status" value="1"/>
</dbReference>
<evidence type="ECO:0000313" key="8">
    <source>
        <dbReference type="Proteomes" id="UP000504882"/>
    </source>
</evidence>